<organism evidence="2 3">
    <name type="scientific">Polaribacter reichenbachii</name>
    <dbReference type="NCBI Taxonomy" id="996801"/>
    <lineage>
        <taxon>Bacteria</taxon>
        <taxon>Pseudomonadati</taxon>
        <taxon>Bacteroidota</taxon>
        <taxon>Flavobacteriia</taxon>
        <taxon>Flavobacteriales</taxon>
        <taxon>Flavobacteriaceae</taxon>
    </lineage>
</organism>
<sequence>MSKIKNALVIIILTTIIYACSDDNFFTNPFDDVDHEALAISDNDSLVKFLSSHYYDFSVDSVKAITASETALINDSNLKTLSLTENDIDYKLYVYVANVGDPSPDVNKGNPTKVDSVFVKYDGRTMSGSTFSATNFDSNITGLWINLLSTVRGWSHGFQYFQGGSLKKDPDTGGVFNGPITYLNGGKGVLFIPSGLGYPSSVTTNQTSSLVDTNLFFYIELLDLVPDTDHDNDNVGTIFEDLDGDGDVTNDDTDENGLPNYLDTDDDGDGVLTKDEDANNDGDPTNDFSDPNSALPDYLNPDVN</sequence>
<feature type="compositionally biased region" description="Polar residues" evidence="1">
    <location>
        <begin position="282"/>
        <end position="292"/>
    </location>
</feature>
<evidence type="ECO:0000313" key="3">
    <source>
        <dbReference type="Proteomes" id="UP000092612"/>
    </source>
</evidence>
<dbReference type="AlphaFoldDB" id="A0A1B8TPR0"/>
<comment type="caution">
    <text evidence="2">The sequence shown here is derived from an EMBL/GenBank/DDBJ whole genome shotgun (WGS) entry which is preliminary data.</text>
</comment>
<name>A0A1B8TPR0_9FLAO</name>
<dbReference type="Proteomes" id="UP000092612">
    <property type="component" value="Unassembled WGS sequence"/>
</dbReference>
<feature type="compositionally biased region" description="Acidic residues" evidence="1">
    <location>
        <begin position="242"/>
        <end position="255"/>
    </location>
</feature>
<dbReference type="EMBL" id="LSFL01000042">
    <property type="protein sequence ID" value="OBY61544.1"/>
    <property type="molecule type" value="Genomic_DNA"/>
</dbReference>
<dbReference type="PROSITE" id="PS51257">
    <property type="entry name" value="PROKAR_LIPOPROTEIN"/>
    <property type="match status" value="1"/>
</dbReference>
<dbReference type="KEGG" id="prn:BW723_11885"/>
<accession>A0A1B8TPR0</accession>
<dbReference type="OrthoDB" id="1424215at2"/>
<keyword evidence="2" id="KW-0413">Isomerase</keyword>
<gene>
    <name evidence="2" type="ORF">LPB301_15890</name>
</gene>
<evidence type="ECO:0000313" key="2">
    <source>
        <dbReference type="EMBL" id="OBY61544.1"/>
    </source>
</evidence>
<feature type="region of interest" description="Disordered" evidence="1">
    <location>
        <begin position="242"/>
        <end position="304"/>
    </location>
</feature>
<dbReference type="InterPro" id="IPR046357">
    <property type="entry name" value="PPIase_dom_sf"/>
</dbReference>
<evidence type="ECO:0000256" key="1">
    <source>
        <dbReference type="SAM" id="MobiDB-lite"/>
    </source>
</evidence>
<dbReference type="GO" id="GO:0003755">
    <property type="term" value="F:peptidyl-prolyl cis-trans isomerase activity"/>
    <property type="evidence" value="ECO:0007669"/>
    <property type="project" value="InterPro"/>
</dbReference>
<protein>
    <submittedName>
        <fullName evidence="2">Peptidylprolyl isomerase</fullName>
    </submittedName>
</protein>
<dbReference type="RefSeq" id="WP_068364477.1">
    <property type="nucleotide sequence ID" value="NZ_CP019337.1"/>
</dbReference>
<proteinExistence type="predicted"/>
<reference evidence="3" key="1">
    <citation type="submission" date="2016-02" db="EMBL/GenBank/DDBJ databases">
        <title>Paenibacillus sp. LPB0068, isolated from Crassostrea gigas.</title>
        <authorList>
            <person name="Shin S.-K."/>
            <person name="Yi H."/>
        </authorList>
    </citation>
    <scope>NUCLEOTIDE SEQUENCE [LARGE SCALE GENOMIC DNA]</scope>
    <source>
        <strain evidence="3">KCTC 23969</strain>
    </source>
</reference>
<keyword evidence="3" id="KW-1185">Reference proteome</keyword>
<dbReference type="STRING" id="996801.BW723_11885"/>
<dbReference type="Gene3D" id="3.10.50.40">
    <property type="match status" value="1"/>
</dbReference>